<dbReference type="RefSeq" id="WP_279527480.1">
    <property type="nucleotide sequence ID" value="NZ_CP122312.1"/>
</dbReference>
<proteinExistence type="predicted"/>
<dbReference type="PROSITE" id="PS51257">
    <property type="entry name" value="PROKAR_LIPOPROTEIN"/>
    <property type="match status" value="1"/>
</dbReference>
<gene>
    <name evidence="1" type="ORF">ACFQJ9_14990</name>
</gene>
<dbReference type="AlphaFoldDB" id="A0ABD5Z6B2"/>
<protein>
    <recommendedName>
        <fullName evidence="3">DUF4382 domain-containing protein</fullName>
    </recommendedName>
</protein>
<dbReference type="EMBL" id="JBHTAR010000011">
    <property type="protein sequence ID" value="MFC7200706.1"/>
    <property type="molecule type" value="Genomic_DNA"/>
</dbReference>
<dbReference type="Proteomes" id="UP001596447">
    <property type="component" value="Unassembled WGS sequence"/>
</dbReference>
<accession>A0ABD5Z6B2</accession>
<keyword evidence="2" id="KW-1185">Reference proteome</keyword>
<organism evidence="1 2">
    <name type="scientific">Halospeciosus flavus</name>
    <dbReference type="NCBI Taxonomy" id="3032283"/>
    <lineage>
        <taxon>Archaea</taxon>
        <taxon>Methanobacteriati</taxon>
        <taxon>Methanobacteriota</taxon>
        <taxon>Stenosarchaea group</taxon>
        <taxon>Halobacteria</taxon>
        <taxon>Halobacteriales</taxon>
        <taxon>Halobacteriaceae</taxon>
        <taxon>Halospeciosus</taxon>
    </lineage>
</organism>
<evidence type="ECO:0008006" key="3">
    <source>
        <dbReference type="Google" id="ProtNLM"/>
    </source>
</evidence>
<sequence length="271" mass="28300">MNELSRRDLLALGAGGLAMLAGCSESAPVESPSVFEDVSFEGTDMVVDLRADHDIDRVNLVSPDGTLFTSATVPVGATTVRLQVLDLNPGAPEHYVPGENTLIAVKGSEAIEKLVTEIVPNLSITTVSARPKSSDHAGQLAVEVKNTGTGPSWIHQITYDGAPNFAANDDLSEDPGVHLLSEPNNREDSIIAANERRSYIGTSPPLIYPENGSVATDCTGEVHLTVFAGTGTGSAISADILVRPNGEASVIGSFGDFTCSAAEITKERGSQ</sequence>
<comment type="caution">
    <text evidence="1">The sequence shown here is derived from an EMBL/GenBank/DDBJ whole genome shotgun (WGS) entry which is preliminary data.</text>
</comment>
<evidence type="ECO:0000313" key="1">
    <source>
        <dbReference type="EMBL" id="MFC7200706.1"/>
    </source>
</evidence>
<evidence type="ECO:0000313" key="2">
    <source>
        <dbReference type="Proteomes" id="UP001596447"/>
    </source>
</evidence>
<dbReference type="InterPro" id="IPR006311">
    <property type="entry name" value="TAT_signal"/>
</dbReference>
<reference evidence="1 2" key="1">
    <citation type="journal article" date="2019" name="Int. J. Syst. Evol. Microbiol.">
        <title>The Global Catalogue of Microorganisms (GCM) 10K type strain sequencing project: providing services to taxonomists for standard genome sequencing and annotation.</title>
        <authorList>
            <consortium name="The Broad Institute Genomics Platform"/>
            <consortium name="The Broad Institute Genome Sequencing Center for Infectious Disease"/>
            <person name="Wu L."/>
            <person name="Ma J."/>
        </authorList>
    </citation>
    <scope>NUCLEOTIDE SEQUENCE [LARGE SCALE GENOMIC DNA]</scope>
    <source>
        <strain evidence="1 2">XZGYJ-43</strain>
    </source>
</reference>
<name>A0ABD5Z6B2_9EURY</name>
<dbReference type="PROSITE" id="PS51318">
    <property type="entry name" value="TAT"/>
    <property type="match status" value="1"/>
</dbReference>